<accession>A0A1W0W7V9</accession>
<sequence>MRSMHMHGSSIERDISEKDHAGEAGHVHAPNFSRAPLRRDPSFIYISMDMELYMDWIAERKLASILHARVLLLHHGLSHFAACMAHGRLHPCKHRSSSIGDPWPPFDIQIH</sequence>
<reference evidence="3" key="2">
    <citation type="journal article" date="2018" name="Plant J.">
        <title>The Sorghum bicolor reference genome: improved assembly, gene annotations, a transcriptome atlas, and signatures of genome organization.</title>
        <authorList>
            <person name="McCormick R.F."/>
            <person name="Truong S.K."/>
            <person name="Sreedasyam A."/>
            <person name="Jenkins J."/>
            <person name="Shu S."/>
            <person name="Sims D."/>
            <person name="Kennedy M."/>
            <person name="Amirebrahimi M."/>
            <person name="Weers B.D."/>
            <person name="McKinley B."/>
            <person name="Mattison A."/>
            <person name="Morishige D.T."/>
            <person name="Grimwood J."/>
            <person name="Schmutz J."/>
            <person name="Mullet J.E."/>
        </authorList>
    </citation>
    <scope>NUCLEOTIDE SEQUENCE [LARGE SCALE GENOMIC DNA]</scope>
    <source>
        <strain evidence="3">cv. BTx623</strain>
    </source>
</reference>
<feature type="region of interest" description="Disordered" evidence="1">
    <location>
        <begin position="1"/>
        <end position="34"/>
    </location>
</feature>
<feature type="compositionally biased region" description="Basic and acidic residues" evidence="1">
    <location>
        <begin position="10"/>
        <end position="26"/>
    </location>
</feature>
<evidence type="ECO:0000313" key="2">
    <source>
        <dbReference type="EMBL" id="OQU90462.1"/>
    </source>
</evidence>
<dbReference type="Proteomes" id="UP000000768">
    <property type="component" value="Chromosome 2"/>
</dbReference>
<keyword evidence="3" id="KW-1185">Reference proteome</keyword>
<gene>
    <name evidence="2" type="ORF">SORBI_3002G414850</name>
</gene>
<evidence type="ECO:0000256" key="1">
    <source>
        <dbReference type="SAM" id="MobiDB-lite"/>
    </source>
</evidence>
<dbReference type="EMBL" id="CM000761">
    <property type="protein sequence ID" value="OQU90462.1"/>
    <property type="molecule type" value="Genomic_DNA"/>
</dbReference>
<dbReference type="InParanoid" id="A0A1W0W7V9"/>
<protein>
    <submittedName>
        <fullName evidence="2">Uncharacterized protein</fullName>
    </submittedName>
</protein>
<organism evidence="2 3">
    <name type="scientific">Sorghum bicolor</name>
    <name type="common">Sorghum</name>
    <name type="synonym">Sorghum vulgare</name>
    <dbReference type="NCBI Taxonomy" id="4558"/>
    <lineage>
        <taxon>Eukaryota</taxon>
        <taxon>Viridiplantae</taxon>
        <taxon>Streptophyta</taxon>
        <taxon>Embryophyta</taxon>
        <taxon>Tracheophyta</taxon>
        <taxon>Spermatophyta</taxon>
        <taxon>Magnoliopsida</taxon>
        <taxon>Liliopsida</taxon>
        <taxon>Poales</taxon>
        <taxon>Poaceae</taxon>
        <taxon>PACMAD clade</taxon>
        <taxon>Panicoideae</taxon>
        <taxon>Andropogonodae</taxon>
        <taxon>Andropogoneae</taxon>
        <taxon>Sorghinae</taxon>
        <taxon>Sorghum</taxon>
    </lineage>
</organism>
<reference evidence="2 3" key="1">
    <citation type="journal article" date="2009" name="Nature">
        <title>The Sorghum bicolor genome and the diversification of grasses.</title>
        <authorList>
            <person name="Paterson A.H."/>
            <person name="Bowers J.E."/>
            <person name="Bruggmann R."/>
            <person name="Dubchak I."/>
            <person name="Grimwood J."/>
            <person name="Gundlach H."/>
            <person name="Haberer G."/>
            <person name="Hellsten U."/>
            <person name="Mitros T."/>
            <person name="Poliakov A."/>
            <person name="Schmutz J."/>
            <person name="Spannagl M."/>
            <person name="Tang H."/>
            <person name="Wang X."/>
            <person name="Wicker T."/>
            <person name="Bharti A.K."/>
            <person name="Chapman J."/>
            <person name="Feltus F.A."/>
            <person name="Gowik U."/>
            <person name="Grigoriev I.V."/>
            <person name="Lyons E."/>
            <person name="Maher C.A."/>
            <person name="Martis M."/>
            <person name="Narechania A."/>
            <person name="Otillar R.P."/>
            <person name="Penning B.W."/>
            <person name="Salamov A.A."/>
            <person name="Wang Y."/>
            <person name="Zhang L."/>
            <person name="Carpita N.C."/>
            <person name="Freeling M."/>
            <person name="Gingle A.R."/>
            <person name="Hash C.T."/>
            <person name="Keller B."/>
            <person name="Klein P."/>
            <person name="Kresovich S."/>
            <person name="McCann M.C."/>
            <person name="Ming R."/>
            <person name="Peterson D.G."/>
            <person name="Mehboob-ur-Rahman"/>
            <person name="Ware D."/>
            <person name="Westhoff P."/>
            <person name="Mayer K.F."/>
            <person name="Messing J."/>
            <person name="Rokhsar D.S."/>
        </authorList>
    </citation>
    <scope>NUCLEOTIDE SEQUENCE [LARGE SCALE GENOMIC DNA]</scope>
    <source>
        <strain evidence="3">cv. BTx623</strain>
    </source>
</reference>
<dbReference type="AlphaFoldDB" id="A0A1W0W7V9"/>
<proteinExistence type="predicted"/>
<evidence type="ECO:0000313" key="3">
    <source>
        <dbReference type="Proteomes" id="UP000000768"/>
    </source>
</evidence>
<dbReference type="Gramene" id="OQU90462">
    <property type="protein sequence ID" value="OQU90462"/>
    <property type="gene ID" value="SORBI_3002G414850"/>
</dbReference>
<name>A0A1W0W7V9_SORBI</name>